<proteinExistence type="predicted"/>
<accession>A0A6J4ZMK4</accession>
<dbReference type="RefSeq" id="WP_054429734.1">
    <property type="nucleotide sequence ID" value="NZ_CADIJR010000011.1"/>
</dbReference>
<name>A0A6J4ZMK4_9BURK</name>
<evidence type="ECO:0000313" key="2">
    <source>
        <dbReference type="Proteomes" id="UP000507979"/>
    </source>
</evidence>
<protein>
    <submittedName>
        <fullName evidence="1">Uncharacterized protein</fullName>
    </submittedName>
</protein>
<gene>
    <name evidence="1" type="ORF">LMG26845_01722</name>
</gene>
<reference evidence="1 2" key="1">
    <citation type="submission" date="2020-04" db="EMBL/GenBank/DDBJ databases">
        <authorList>
            <person name="De Canck E."/>
        </authorList>
    </citation>
    <scope>NUCLEOTIDE SEQUENCE [LARGE SCALE GENOMIC DNA]</scope>
    <source>
        <strain evidence="1 2">LMG 26845</strain>
    </source>
</reference>
<dbReference type="AlphaFoldDB" id="A0A6J4ZMK4"/>
<dbReference type="GeneID" id="92897569"/>
<sequence>MATRVKLLYFKPTSVRARLWPVGIALKWTLGLIPPPQSVTMGQVQYGMIRQSEFTFWVFALRVALMGEAIIVTRNGQWDPAGTVDSCGVHAFGRNFELLPAPTEANAPLGKADVFKS</sequence>
<dbReference type="Proteomes" id="UP000507979">
    <property type="component" value="Unassembled WGS sequence"/>
</dbReference>
<evidence type="ECO:0000313" key="1">
    <source>
        <dbReference type="EMBL" id="CAB3636536.1"/>
    </source>
</evidence>
<organism evidence="1 2">
    <name type="scientific">Achromobacter insuavis</name>
    <dbReference type="NCBI Taxonomy" id="1287735"/>
    <lineage>
        <taxon>Bacteria</taxon>
        <taxon>Pseudomonadati</taxon>
        <taxon>Pseudomonadota</taxon>
        <taxon>Betaproteobacteria</taxon>
        <taxon>Burkholderiales</taxon>
        <taxon>Alcaligenaceae</taxon>
        <taxon>Achromobacter</taxon>
    </lineage>
</organism>
<dbReference type="EMBL" id="CADIJR010000011">
    <property type="protein sequence ID" value="CAB3636536.1"/>
    <property type="molecule type" value="Genomic_DNA"/>
</dbReference>
<keyword evidence="2" id="KW-1185">Reference proteome</keyword>